<dbReference type="InterPro" id="IPR013154">
    <property type="entry name" value="ADH-like_N"/>
</dbReference>
<protein>
    <recommendedName>
        <fullName evidence="4">Probable quinone oxidoreductase</fullName>
    </recommendedName>
    <alternativeName>
        <fullName evidence="3">NADPH:quinone reductase</fullName>
    </alternativeName>
</protein>
<reference evidence="6 7" key="1">
    <citation type="journal article" date="2010" name="Nat. Biotechnol.">
        <title>Genome sequence of the model mushroom Schizophyllum commune.</title>
        <authorList>
            <person name="Ohm R.A."/>
            <person name="de Jong J.F."/>
            <person name="Lugones L.G."/>
            <person name="Aerts A."/>
            <person name="Kothe E."/>
            <person name="Stajich J.E."/>
            <person name="de Vries R.P."/>
            <person name="Record E."/>
            <person name="Levasseur A."/>
            <person name="Baker S.E."/>
            <person name="Bartholomew K.A."/>
            <person name="Coutinho P.M."/>
            <person name="Erdmann S."/>
            <person name="Fowler T.J."/>
            <person name="Gathman A.C."/>
            <person name="Lombard V."/>
            <person name="Henrissat B."/>
            <person name="Knabe N."/>
            <person name="Kuees U."/>
            <person name="Lilly W.W."/>
            <person name="Lindquist E."/>
            <person name="Lucas S."/>
            <person name="Magnuson J.K."/>
            <person name="Piumi F."/>
            <person name="Raudaskoski M."/>
            <person name="Salamov A."/>
            <person name="Schmutz J."/>
            <person name="Schwarze F.W.M.R."/>
            <person name="vanKuyk P.A."/>
            <person name="Horton J.S."/>
            <person name="Grigoriev I.V."/>
            <person name="Woesten H.A.B."/>
        </authorList>
    </citation>
    <scope>NUCLEOTIDE SEQUENCE [LARGE SCALE GENOMIC DNA]</scope>
    <source>
        <strain evidence="7">H4-8 / FGSC 9210</strain>
    </source>
</reference>
<evidence type="ECO:0000313" key="7">
    <source>
        <dbReference type="Proteomes" id="UP000007431"/>
    </source>
</evidence>
<dbReference type="GO" id="GO:0070402">
    <property type="term" value="F:NADPH binding"/>
    <property type="evidence" value="ECO:0007669"/>
    <property type="project" value="TreeGrafter"/>
</dbReference>
<dbReference type="InterPro" id="IPR036291">
    <property type="entry name" value="NAD(P)-bd_dom_sf"/>
</dbReference>
<keyword evidence="2" id="KW-0560">Oxidoreductase</keyword>
<dbReference type="CDD" id="cd05286">
    <property type="entry name" value="QOR2"/>
    <property type="match status" value="1"/>
</dbReference>
<organism evidence="7">
    <name type="scientific">Schizophyllum commune (strain H4-8 / FGSC 9210)</name>
    <name type="common">Split gill fungus</name>
    <dbReference type="NCBI Taxonomy" id="578458"/>
    <lineage>
        <taxon>Eukaryota</taxon>
        <taxon>Fungi</taxon>
        <taxon>Dikarya</taxon>
        <taxon>Basidiomycota</taxon>
        <taxon>Agaricomycotina</taxon>
        <taxon>Agaricomycetes</taxon>
        <taxon>Agaricomycetidae</taxon>
        <taxon>Agaricales</taxon>
        <taxon>Schizophyllaceae</taxon>
        <taxon>Schizophyllum</taxon>
    </lineage>
</organism>
<dbReference type="InterPro" id="IPR020843">
    <property type="entry name" value="ER"/>
</dbReference>
<dbReference type="InterPro" id="IPR047618">
    <property type="entry name" value="QOR-like"/>
</dbReference>
<dbReference type="Pfam" id="PF08240">
    <property type="entry name" value="ADH_N"/>
    <property type="match status" value="1"/>
</dbReference>
<dbReference type="EMBL" id="GL377302">
    <property type="protein sequence ID" value="EFJ02125.1"/>
    <property type="molecule type" value="Genomic_DNA"/>
</dbReference>
<evidence type="ECO:0000256" key="3">
    <source>
        <dbReference type="ARBA" id="ARBA00043088"/>
    </source>
</evidence>
<sequence length="341" mass="36765">MTLPETIETIAIPKTGGIKLLEKVTLPFPKVEPNHIVVKVEWGGVNFIDTYFRQGLYPLKSFPAPIGKEATGTIVQLPTDEKVLNDPAFKKFNFAVGSKIGTDALGAHATYISIPWTNAYPVPESIDTKLAAAALLQALTAVSFVEEAYPVQKGDIVLVHTAAGGLGLLLVQLIRHLGATVIGTTSTAAKAAIAKEHGADHMILYKSEDTLQRVLEITNGEGVHAVFDGVGKDTFETSLAALRRKGTLVGVGNASGAIPPVSPLRLAAKNIKLLRPTMNNYVFTPEEKLYYTNKVWDYVQQGVLKINIFKEYPFSSEGVREAQTELTTGKTTGKLLIKIAA</sequence>
<dbReference type="KEGG" id="scm:SCHCO_02487296"/>
<dbReference type="PANTHER" id="PTHR48106">
    <property type="entry name" value="QUINONE OXIDOREDUCTASE PIG3-RELATED"/>
    <property type="match status" value="1"/>
</dbReference>
<dbReference type="InterPro" id="IPR011032">
    <property type="entry name" value="GroES-like_sf"/>
</dbReference>
<dbReference type="FunCoup" id="D8PME6">
    <property type="interactions" value="357"/>
</dbReference>
<dbReference type="Pfam" id="PF00107">
    <property type="entry name" value="ADH_zinc_N"/>
    <property type="match status" value="1"/>
</dbReference>
<dbReference type="HOGENOM" id="CLU_026673_3_1_1"/>
<dbReference type="AlphaFoldDB" id="D8PME6"/>
<dbReference type="InterPro" id="IPR013149">
    <property type="entry name" value="ADH-like_C"/>
</dbReference>
<evidence type="ECO:0000256" key="2">
    <source>
        <dbReference type="ARBA" id="ARBA00023002"/>
    </source>
</evidence>
<dbReference type="RefSeq" id="XP_003037027.1">
    <property type="nucleotide sequence ID" value="XM_003036981.1"/>
</dbReference>
<name>D8PME6_SCHCM</name>
<dbReference type="GO" id="GO:0035925">
    <property type="term" value="F:mRNA 3'-UTR AU-rich region binding"/>
    <property type="evidence" value="ECO:0007669"/>
    <property type="project" value="TreeGrafter"/>
</dbReference>
<dbReference type="SMART" id="SM00829">
    <property type="entry name" value="PKS_ER"/>
    <property type="match status" value="1"/>
</dbReference>
<dbReference type="OMA" id="CDHTIDY"/>
<dbReference type="eggNOG" id="KOG1197">
    <property type="taxonomic scope" value="Eukaryota"/>
</dbReference>
<dbReference type="GO" id="GO:0005829">
    <property type="term" value="C:cytosol"/>
    <property type="evidence" value="ECO:0007669"/>
    <property type="project" value="TreeGrafter"/>
</dbReference>
<evidence type="ECO:0000259" key="5">
    <source>
        <dbReference type="SMART" id="SM00829"/>
    </source>
</evidence>
<dbReference type="FunFam" id="3.40.50.720:FF:000053">
    <property type="entry name" value="Quinone oxidoreductase 1"/>
    <property type="match status" value="1"/>
</dbReference>
<dbReference type="STRING" id="578458.D8PME6"/>
<gene>
    <name evidence="6" type="ORF">SCHCODRAFT_231115</name>
</gene>
<dbReference type="OrthoDB" id="48317at2759"/>
<evidence type="ECO:0000256" key="1">
    <source>
        <dbReference type="ARBA" id="ARBA00022857"/>
    </source>
</evidence>
<dbReference type="VEuPathDB" id="FungiDB:SCHCODRAFT_02487296"/>
<accession>D8PME6</accession>
<evidence type="ECO:0000256" key="4">
    <source>
        <dbReference type="ARBA" id="ARBA00070796"/>
    </source>
</evidence>
<dbReference type="GO" id="GO:0008270">
    <property type="term" value="F:zinc ion binding"/>
    <property type="evidence" value="ECO:0007669"/>
    <property type="project" value="InterPro"/>
</dbReference>
<dbReference type="SUPFAM" id="SSF50129">
    <property type="entry name" value="GroES-like"/>
    <property type="match status" value="1"/>
</dbReference>
<dbReference type="GeneID" id="9589039"/>
<keyword evidence="7" id="KW-1185">Reference proteome</keyword>
<dbReference type="PROSITE" id="PS01162">
    <property type="entry name" value="QOR_ZETA_CRYSTAL"/>
    <property type="match status" value="1"/>
</dbReference>
<dbReference type="Gene3D" id="3.40.50.720">
    <property type="entry name" value="NAD(P)-binding Rossmann-like Domain"/>
    <property type="match status" value="1"/>
</dbReference>
<dbReference type="GO" id="GO:0003960">
    <property type="term" value="F:quinone reductase (NADPH) activity"/>
    <property type="evidence" value="ECO:0007669"/>
    <property type="project" value="InterPro"/>
</dbReference>
<dbReference type="SUPFAM" id="SSF51735">
    <property type="entry name" value="NAD(P)-binding Rossmann-fold domains"/>
    <property type="match status" value="1"/>
</dbReference>
<dbReference type="InParanoid" id="D8PME6"/>
<feature type="domain" description="Enoyl reductase (ER)" evidence="5">
    <location>
        <begin position="19"/>
        <end position="337"/>
    </location>
</feature>
<dbReference type="Gene3D" id="3.90.180.10">
    <property type="entry name" value="Medium-chain alcohol dehydrogenases, catalytic domain"/>
    <property type="match status" value="1"/>
</dbReference>
<keyword evidence="1" id="KW-0521">NADP</keyword>
<dbReference type="PANTHER" id="PTHR48106:SF13">
    <property type="entry name" value="QUINONE OXIDOREDUCTASE-RELATED"/>
    <property type="match status" value="1"/>
</dbReference>
<dbReference type="InterPro" id="IPR002364">
    <property type="entry name" value="Quin_OxRdtase/zeta-crystal_CS"/>
</dbReference>
<dbReference type="Proteomes" id="UP000007431">
    <property type="component" value="Unassembled WGS sequence"/>
</dbReference>
<proteinExistence type="predicted"/>
<evidence type="ECO:0000313" key="6">
    <source>
        <dbReference type="EMBL" id="EFJ02125.1"/>
    </source>
</evidence>